<dbReference type="SFLD" id="SFLDG01067">
    <property type="entry name" value="SPASM/twitch_domain_containing"/>
    <property type="match status" value="1"/>
</dbReference>
<dbReference type="GO" id="GO:0051539">
    <property type="term" value="F:4 iron, 4 sulfur cluster binding"/>
    <property type="evidence" value="ECO:0007669"/>
    <property type="project" value="UniProtKB-UniRule"/>
</dbReference>
<feature type="binding site" evidence="12">
    <location>
        <position position="262"/>
    </location>
    <ligand>
        <name>[4Fe-4S] cluster</name>
        <dbReference type="ChEBI" id="CHEBI:49883"/>
        <label>2</label>
        <note>4Fe-4S-substrate</note>
    </ligand>
</feature>
<dbReference type="PROSITE" id="PS51918">
    <property type="entry name" value="RADICAL_SAM"/>
    <property type="match status" value="1"/>
</dbReference>
<keyword evidence="5 12" id="KW-0547">Nucleotide-binding</keyword>
<evidence type="ECO:0000256" key="3">
    <source>
        <dbReference type="ARBA" id="ARBA00022691"/>
    </source>
</evidence>
<dbReference type="InterPro" id="IPR040064">
    <property type="entry name" value="MoaA-like"/>
</dbReference>
<feature type="binding site" evidence="12">
    <location>
        <position position="276"/>
    </location>
    <ligand>
        <name>[4Fe-4S] cluster</name>
        <dbReference type="ChEBI" id="CHEBI:49883"/>
        <label>2</label>
        <note>4Fe-4S-substrate</note>
    </ligand>
</feature>
<evidence type="ECO:0000256" key="7">
    <source>
        <dbReference type="ARBA" id="ARBA00023014"/>
    </source>
</evidence>
<keyword evidence="3 12" id="KW-0949">S-adenosyl-L-methionine</keyword>
<comment type="subunit">
    <text evidence="12">Monomer and homodimer.</text>
</comment>
<keyword evidence="9 12" id="KW-0501">Molybdenum cofactor biosynthesis</keyword>
<comment type="catalytic activity">
    <reaction evidence="11 12">
        <text>GTP + AH2 + S-adenosyl-L-methionine = (8S)-3',8-cyclo-7,8-dihydroguanosine 5'-triphosphate + 5'-deoxyadenosine + L-methionine + A + H(+)</text>
        <dbReference type="Rhea" id="RHEA:49576"/>
        <dbReference type="ChEBI" id="CHEBI:13193"/>
        <dbReference type="ChEBI" id="CHEBI:15378"/>
        <dbReference type="ChEBI" id="CHEBI:17319"/>
        <dbReference type="ChEBI" id="CHEBI:17499"/>
        <dbReference type="ChEBI" id="CHEBI:37565"/>
        <dbReference type="ChEBI" id="CHEBI:57844"/>
        <dbReference type="ChEBI" id="CHEBI:59789"/>
        <dbReference type="ChEBI" id="CHEBI:131766"/>
        <dbReference type="EC" id="4.1.99.22"/>
    </reaction>
</comment>
<dbReference type="AlphaFoldDB" id="A0A1I4PPQ7"/>
<dbReference type="InterPro" id="IPR006638">
    <property type="entry name" value="Elp3/MiaA/NifB-like_rSAM"/>
</dbReference>
<feature type="binding site" evidence="12">
    <location>
        <begin position="264"/>
        <end position="266"/>
    </location>
    <ligand>
        <name>GTP</name>
        <dbReference type="ChEBI" id="CHEBI:37565"/>
    </ligand>
</feature>
<organism evidence="15 16">
    <name type="scientific">Ectothiorhodospira mobilis</name>
    <dbReference type="NCBI Taxonomy" id="195064"/>
    <lineage>
        <taxon>Bacteria</taxon>
        <taxon>Pseudomonadati</taxon>
        <taxon>Pseudomonadota</taxon>
        <taxon>Gammaproteobacteria</taxon>
        <taxon>Chromatiales</taxon>
        <taxon>Ectothiorhodospiraceae</taxon>
        <taxon>Ectothiorhodospira</taxon>
    </lineage>
</organism>
<evidence type="ECO:0000313" key="15">
    <source>
        <dbReference type="EMBL" id="SFM29365.1"/>
    </source>
</evidence>
<evidence type="ECO:0000256" key="4">
    <source>
        <dbReference type="ARBA" id="ARBA00022723"/>
    </source>
</evidence>
<dbReference type="GO" id="GO:0006777">
    <property type="term" value="P:Mo-molybdopterin cofactor biosynthetic process"/>
    <property type="evidence" value="ECO:0007669"/>
    <property type="project" value="UniProtKB-UniRule"/>
</dbReference>
<feature type="region of interest" description="Disordered" evidence="13">
    <location>
        <begin position="311"/>
        <end position="333"/>
    </location>
</feature>
<dbReference type="SFLD" id="SFLDG01383">
    <property type="entry name" value="cyclic_pyranopterin_phosphate"/>
    <property type="match status" value="1"/>
</dbReference>
<dbReference type="InterPro" id="IPR058240">
    <property type="entry name" value="rSAM_sf"/>
</dbReference>
<feature type="binding site" evidence="12">
    <location>
        <position position="72"/>
    </location>
    <ligand>
        <name>GTP</name>
        <dbReference type="ChEBI" id="CHEBI:37565"/>
    </ligand>
</feature>
<keyword evidence="8 12" id="KW-0342">GTP-binding</keyword>
<dbReference type="GO" id="GO:1904047">
    <property type="term" value="F:S-adenosyl-L-methionine binding"/>
    <property type="evidence" value="ECO:0007669"/>
    <property type="project" value="UniProtKB-UniRule"/>
</dbReference>
<dbReference type="GO" id="GO:0061798">
    <property type="term" value="F:GTP 3',8'-cyclase activity"/>
    <property type="evidence" value="ECO:0007669"/>
    <property type="project" value="UniProtKB-UniRule"/>
</dbReference>
<gene>
    <name evidence="12" type="primary">moaA</name>
    <name evidence="15" type="ORF">SAMN05421721_10293</name>
</gene>
<dbReference type="SMART" id="SM00729">
    <property type="entry name" value="Elp3"/>
    <property type="match status" value="1"/>
</dbReference>
<dbReference type="InterPro" id="IPR013785">
    <property type="entry name" value="Aldolase_TIM"/>
</dbReference>
<comment type="function">
    <text evidence="12">Catalyzes the cyclization of GTP to (8S)-3',8-cyclo-7,8-dihydroguanosine 5'-triphosphate.</text>
</comment>
<evidence type="ECO:0000256" key="11">
    <source>
        <dbReference type="ARBA" id="ARBA00048697"/>
    </source>
</evidence>
<keyword evidence="7 12" id="KW-0411">Iron-sulfur</keyword>
<dbReference type="InterPro" id="IPR050105">
    <property type="entry name" value="MoCo_biosynth_MoaA/MoaC"/>
</dbReference>
<feature type="binding site" evidence="12">
    <location>
        <position position="34"/>
    </location>
    <ligand>
        <name>[4Fe-4S] cluster</name>
        <dbReference type="ChEBI" id="CHEBI:49883"/>
        <label>1</label>
        <note>4Fe-4S-S-AdoMet</note>
    </ligand>
</feature>
<evidence type="ECO:0000256" key="8">
    <source>
        <dbReference type="ARBA" id="ARBA00023134"/>
    </source>
</evidence>
<reference evidence="15 16" key="1">
    <citation type="submission" date="2016-10" db="EMBL/GenBank/DDBJ databases">
        <authorList>
            <person name="de Groot N.N."/>
        </authorList>
    </citation>
    <scope>NUCLEOTIDE SEQUENCE [LARGE SCALE GENOMIC DNA]</scope>
    <source>
        <strain evidence="15 16">DSM 4180</strain>
    </source>
</reference>
<dbReference type="Pfam" id="PF06463">
    <property type="entry name" value="Mob_synth_C"/>
    <property type="match status" value="1"/>
</dbReference>
<dbReference type="Gene3D" id="3.20.20.70">
    <property type="entry name" value="Aldolase class I"/>
    <property type="match status" value="1"/>
</dbReference>
<dbReference type="SUPFAM" id="SSF102114">
    <property type="entry name" value="Radical SAM enzymes"/>
    <property type="match status" value="1"/>
</dbReference>
<evidence type="ECO:0000256" key="2">
    <source>
        <dbReference type="ARBA" id="ARBA00022485"/>
    </source>
</evidence>
<keyword evidence="16" id="KW-1185">Reference proteome</keyword>
<comment type="pathway">
    <text evidence="12">Cofactor biosynthesis; molybdopterin biosynthesis.</text>
</comment>
<comment type="caution">
    <text evidence="12">Lacks conserved residue(s) required for the propagation of feature annotation.</text>
</comment>
<keyword evidence="6 12" id="KW-0408">Iron</keyword>
<proteinExistence type="inferred from homology"/>
<name>A0A1I4PPQ7_ECTMO</name>
<feature type="binding site" evidence="12">
    <location>
        <position position="30"/>
    </location>
    <ligand>
        <name>[4Fe-4S] cluster</name>
        <dbReference type="ChEBI" id="CHEBI:49883"/>
        <label>1</label>
        <note>4Fe-4S-S-AdoMet</note>
    </ligand>
</feature>
<dbReference type="InterPro" id="IPR000385">
    <property type="entry name" value="MoaA_NifB_PqqE_Fe-S-bd_CS"/>
</dbReference>
<dbReference type="InterPro" id="IPR010505">
    <property type="entry name" value="MoaA_twitch"/>
</dbReference>
<feature type="binding site" evidence="12">
    <location>
        <position position="76"/>
    </location>
    <ligand>
        <name>S-adenosyl-L-methionine</name>
        <dbReference type="ChEBI" id="CHEBI:59789"/>
    </ligand>
</feature>
<keyword evidence="10 12" id="KW-0456">Lyase</keyword>
<feature type="binding site" evidence="12">
    <location>
        <position position="198"/>
    </location>
    <ligand>
        <name>S-adenosyl-L-methionine</name>
        <dbReference type="ChEBI" id="CHEBI:59789"/>
    </ligand>
</feature>
<dbReference type="PANTHER" id="PTHR22960">
    <property type="entry name" value="MOLYBDOPTERIN COFACTOR SYNTHESIS PROTEIN A"/>
    <property type="match status" value="1"/>
</dbReference>
<comment type="cofactor">
    <cofactor evidence="12">
        <name>[4Fe-4S] cluster</name>
        <dbReference type="ChEBI" id="CHEBI:49883"/>
    </cofactor>
    <text evidence="12">Binds 2 [4Fe-4S] clusters. Binds 1 [4Fe-4S] cluster coordinated with 3 cysteines and an exchangeable S-adenosyl-L-methionine and 1 [4Fe-4S] cluster coordinated with 3 cysteines and the GTP-derived substrate.</text>
</comment>
<evidence type="ECO:0000256" key="9">
    <source>
        <dbReference type="ARBA" id="ARBA00023150"/>
    </source>
</evidence>
<dbReference type="HAMAP" id="MF_01225_B">
    <property type="entry name" value="MoaA_B"/>
    <property type="match status" value="1"/>
</dbReference>
<feature type="binding site" evidence="12">
    <location>
        <position position="36"/>
    </location>
    <ligand>
        <name>S-adenosyl-L-methionine</name>
        <dbReference type="ChEBI" id="CHEBI:59789"/>
    </ligand>
</feature>
<evidence type="ECO:0000256" key="12">
    <source>
        <dbReference type="HAMAP-Rule" id="MF_01225"/>
    </source>
</evidence>
<feature type="binding site" evidence="12">
    <location>
        <position position="23"/>
    </location>
    <ligand>
        <name>GTP</name>
        <dbReference type="ChEBI" id="CHEBI:37565"/>
    </ligand>
</feature>
<dbReference type="UniPathway" id="UPA00344"/>
<comment type="similarity">
    <text evidence="12">Belongs to the radical SAM superfamily. MoaA family.</text>
</comment>
<dbReference type="OrthoDB" id="9763993at2"/>
<accession>A0A1I4PPQ7</accession>
<dbReference type="GO" id="GO:0046872">
    <property type="term" value="F:metal ion binding"/>
    <property type="evidence" value="ECO:0007669"/>
    <property type="project" value="UniProtKB-KW"/>
</dbReference>
<evidence type="ECO:0000259" key="14">
    <source>
        <dbReference type="PROSITE" id="PS51918"/>
    </source>
</evidence>
<keyword evidence="2 12" id="KW-0004">4Fe-4S</keyword>
<dbReference type="EMBL" id="FOUO01000002">
    <property type="protein sequence ID" value="SFM29365.1"/>
    <property type="molecule type" value="Genomic_DNA"/>
</dbReference>
<feature type="binding site" evidence="12">
    <location>
        <position position="127"/>
    </location>
    <ligand>
        <name>S-adenosyl-L-methionine</name>
        <dbReference type="ChEBI" id="CHEBI:59789"/>
    </ligand>
</feature>
<dbReference type="PANTHER" id="PTHR22960:SF0">
    <property type="entry name" value="MOLYBDENUM COFACTOR BIOSYNTHESIS PROTEIN 1"/>
    <property type="match status" value="1"/>
</dbReference>
<evidence type="ECO:0000256" key="6">
    <source>
        <dbReference type="ARBA" id="ARBA00023004"/>
    </source>
</evidence>
<dbReference type="NCBIfam" id="TIGR02666">
    <property type="entry name" value="moaA"/>
    <property type="match status" value="1"/>
</dbReference>
<dbReference type="SFLD" id="SFLDG01386">
    <property type="entry name" value="main_SPASM_domain-containing"/>
    <property type="match status" value="1"/>
</dbReference>
<dbReference type="InterPro" id="IPR013483">
    <property type="entry name" value="MoaA"/>
</dbReference>
<keyword evidence="4 12" id="KW-0479">Metal-binding</keyword>
<sequence length="333" mass="36266">MPDYAPMPATLQDPFGRRIRYLRLSITDRCDLRCGYCMDEGTRFLRRQEILTLEEIHTVAAAFADLGVDKIRVTGGEPLVRRGALGLLGDLALLPGVRELVLTTNGTQLTRHALPLRVAGVRRLNISLDSLRPGRFREITRGGRLEQVLAGIEAARGAGFEGLRLNCVIQRGVNEDEIPELVAFARDRAMDIAFIERMPLGGGADGGDALPADAVRARVEAQFPLLPTLEDTGGPARYFRLGGHPTRVGFIAPMSHDFCAGCNRVRLTANGRLLPCLGHSGAVDLKRVLRARPGDRQALEAAILGALRRKPRGHGFQAPGETRILHPMNRTGG</sequence>
<feature type="binding site" evidence="12">
    <location>
        <position position="103"/>
    </location>
    <ligand>
        <name>GTP</name>
        <dbReference type="ChEBI" id="CHEBI:37565"/>
    </ligand>
</feature>
<dbReference type="STRING" id="195064.SAMN05421721_10293"/>
<dbReference type="GO" id="GO:0005525">
    <property type="term" value="F:GTP binding"/>
    <property type="evidence" value="ECO:0007669"/>
    <property type="project" value="UniProtKB-UniRule"/>
</dbReference>
<dbReference type="CDD" id="cd21117">
    <property type="entry name" value="Twitch_MoaA"/>
    <property type="match status" value="1"/>
</dbReference>
<evidence type="ECO:0000256" key="10">
    <source>
        <dbReference type="ARBA" id="ARBA00023239"/>
    </source>
</evidence>
<evidence type="ECO:0000313" key="16">
    <source>
        <dbReference type="Proteomes" id="UP000199556"/>
    </source>
</evidence>
<feature type="binding site" evidence="12">
    <location>
        <position position="37"/>
    </location>
    <ligand>
        <name>[4Fe-4S] cluster</name>
        <dbReference type="ChEBI" id="CHEBI:49883"/>
        <label>1</label>
        <note>4Fe-4S-S-AdoMet</note>
    </ligand>
</feature>
<dbReference type="Proteomes" id="UP000199556">
    <property type="component" value="Unassembled WGS sequence"/>
</dbReference>
<dbReference type="CDD" id="cd01335">
    <property type="entry name" value="Radical_SAM"/>
    <property type="match status" value="1"/>
</dbReference>
<dbReference type="InterPro" id="IPR007197">
    <property type="entry name" value="rSAM"/>
</dbReference>
<feature type="binding site" evidence="12">
    <location>
        <position position="259"/>
    </location>
    <ligand>
        <name>[4Fe-4S] cluster</name>
        <dbReference type="ChEBI" id="CHEBI:49883"/>
        <label>2</label>
        <note>4Fe-4S-substrate</note>
    </ligand>
</feature>
<dbReference type="EC" id="4.1.99.22" evidence="1 12"/>
<dbReference type="PROSITE" id="PS01305">
    <property type="entry name" value="MOAA_NIFB_PQQE"/>
    <property type="match status" value="1"/>
</dbReference>
<dbReference type="SFLD" id="SFLDS00029">
    <property type="entry name" value="Radical_SAM"/>
    <property type="match status" value="1"/>
</dbReference>
<evidence type="ECO:0000256" key="13">
    <source>
        <dbReference type="SAM" id="MobiDB-lite"/>
    </source>
</evidence>
<protein>
    <recommendedName>
        <fullName evidence="1 12">GTP 3',8-cyclase</fullName>
        <ecNumber evidence="1 12">4.1.99.22</ecNumber>
    </recommendedName>
    <alternativeName>
        <fullName evidence="12">Molybdenum cofactor biosynthesis protein A</fullName>
    </alternativeName>
</protein>
<dbReference type="Pfam" id="PF04055">
    <property type="entry name" value="Radical_SAM"/>
    <property type="match status" value="1"/>
</dbReference>
<dbReference type="GO" id="GO:0061799">
    <property type="term" value="F:cyclic pyranopterin monophosphate synthase activity"/>
    <property type="evidence" value="ECO:0007669"/>
    <property type="project" value="TreeGrafter"/>
</dbReference>
<feature type="domain" description="Radical SAM core" evidence="14">
    <location>
        <begin position="14"/>
        <end position="236"/>
    </location>
</feature>
<evidence type="ECO:0000256" key="1">
    <source>
        <dbReference type="ARBA" id="ARBA00012167"/>
    </source>
</evidence>
<evidence type="ECO:0000256" key="5">
    <source>
        <dbReference type="ARBA" id="ARBA00022741"/>
    </source>
</evidence>